<evidence type="ECO:0000256" key="7">
    <source>
        <dbReference type="ARBA" id="ARBA00023004"/>
    </source>
</evidence>
<keyword evidence="11 12" id="KW-0998">Cell outer membrane</keyword>
<evidence type="ECO:0000256" key="15">
    <source>
        <dbReference type="SAM" id="SignalP"/>
    </source>
</evidence>
<comment type="subcellular location">
    <subcellularLocation>
        <location evidence="1 12">Cell outer membrane</location>
        <topology evidence="1 12">Multi-pass membrane protein</topology>
    </subcellularLocation>
</comment>
<organism evidence="18 19">
    <name type="scientific">Pseudomaricurvus hydrocarbonicus</name>
    <dbReference type="NCBI Taxonomy" id="1470433"/>
    <lineage>
        <taxon>Bacteria</taxon>
        <taxon>Pseudomonadati</taxon>
        <taxon>Pseudomonadota</taxon>
        <taxon>Gammaproteobacteria</taxon>
        <taxon>Cellvibrionales</taxon>
        <taxon>Cellvibrionaceae</taxon>
        <taxon>Pseudomaricurvus</taxon>
    </lineage>
</organism>
<keyword evidence="3 12" id="KW-1134">Transmembrane beta strand</keyword>
<keyword evidence="9 14" id="KW-0798">TonB box</keyword>
<evidence type="ECO:0000256" key="14">
    <source>
        <dbReference type="RuleBase" id="RU003357"/>
    </source>
</evidence>
<keyword evidence="8" id="KW-0406">Ion transport</keyword>
<dbReference type="InterPro" id="IPR036942">
    <property type="entry name" value="Beta-barrel_TonB_sf"/>
</dbReference>
<dbReference type="InterPro" id="IPR010917">
    <property type="entry name" value="TonB_rcpt_CS"/>
</dbReference>
<evidence type="ECO:0000259" key="16">
    <source>
        <dbReference type="Pfam" id="PF00593"/>
    </source>
</evidence>
<keyword evidence="10 12" id="KW-0472">Membrane</keyword>
<evidence type="ECO:0000259" key="17">
    <source>
        <dbReference type="Pfam" id="PF07715"/>
    </source>
</evidence>
<keyword evidence="18" id="KW-0675">Receptor</keyword>
<comment type="caution">
    <text evidence="18">The sequence shown here is derived from an EMBL/GenBank/DDBJ whole genome shotgun (WGS) entry which is preliminary data.</text>
</comment>
<dbReference type="PROSITE" id="PS01156">
    <property type="entry name" value="TONB_DEPENDENT_REC_2"/>
    <property type="match status" value="1"/>
</dbReference>
<evidence type="ECO:0000256" key="6">
    <source>
        <dbReference type="ARBA" id="ARBA00022729"/>
    </source>
</evidence>
<keyword evidence="4" id="KW-0410">Iron transport</keyword>
<keyword evidence="5 12" id="KW-0812">Transmembrane</keyword>
<dbReference type="SUPFAM" id="SSF56935">
    <property type="entry name" value="Porins"/>
    <property type="match status" value="1"/>
</dbReference>
<feature type="short sequence motif" description="TonB C-terminal box" evidence="13">
    <location>
        <begin position="737"/>
        <end position="754"/>
    </location>
</feature>
<evidence type="ECO:0000256" key="1">
    <source>
        <dbReference type="ARBA" id="ARBA00004571"/>
    </source>
</evidence>
<dbReference type="PANTHER" id="PTHR32552:SF81">
    <property type="entry name" value="TONB-DEPENDENT OUTER MEMBRANE RECEPTOR"/>
    <property type="match status" value="1"/>
</dbReference>
<dbReference type="InterPro" id="IPR000531">
    <property type="entry name" value="Beta-barrel_TonB"/>
</dbReference>
<proteinExistence type="inferred from homology"/>
<evidence type="ECO:0000256" key="9">
    <source>
        <dbReference type="ARBA" id="ARBA00023077"/>
    </source>
</evidence>
<keyword evidence="7" id="KW-0408">Iron</keyword>
<accession>A0A9E5JQW8</accession>
<keyword evidence="2 12" id="KW-0813">Transport</keyword>
<dbReference type="InterPro" id="IPR012910">
    <property type="entry name" value="Plug_dom"/>
</dbReference>
<feature type="domain" description="TonB-dependent receptor-like beta-barrel" evidence="16">
    <location>
        <begin position="226"/>
        <end position="710"/>
    </location>
</feature>
<dbReference type="Pfam" id="PF00593">
    <property type="entry name" value="TonB_dep_Rec_b-barrel"/>
    <property type="match status" value="1"/>
</dbReference>
<dbReference type="GO" id="GO:0009279">
    <property type="term" value="C:cell outer membrane"/>
    <property type="evidence" value="ECO:0007669"/>
    <property type="project" value="UniProtKB-SubCell"/>
</dbReference>
<keyword evidence="6 15" id="KW-0732">Signal</keyword>
<feature type="chain" id="PRO_5038363526" evidence="15">
    <location>
        <begin position="27"/>
        <end position="754"/>
    </location>
</feature>
<evidence type="ECO:0000256" key="4">
    <source>
        <dbReference type="ARBA" id="ARBA00022496"/>
    </source>
</evidence>
<dbReference type="Pfam" id="PF07715">
    <property type="entry name" value="Plug"/>
    <property type="match status" value="1"/>
</dbReference>
<dbReference type="Gene3D" id="2.40.170.20">
    <property type="entry name" value="TonB-dependent receptor, beta-barrel domain"/>
    <property type="match status" value="1"/>
</dbReference>
<evidence type="ECO:0000256" key="13">
    <source>
        <dbReference type="PROSITE-ProRule" id="PRU10144"/>
    </source>
</evidence>
<dbReference type="InterPro" id="IPR039426">
    <property type="entry name" value="TonB-dep_rcpt-like"/>
</dbReference>
<dbReference type="Proteomes" id="UP000787472">
    <property type="component" value="Unassembled WGS sequence"/>
</dbReference>
<evidence type="ECO:0000313" key="19">
    <source>
        <dbReference type="Proteomes" id="UP000787472"/>
    </source>
</evidence>
<evidence type="ECO:0000256" key="5">
    <source>
        <dbReference type="ARBA" id="ARBA00022692"/>
    </source>
</evidence>
<evidence type="ECO:0000256" key="8">
    <source>
        <dbReference type="ARBA" id="ARBA00023065"/>
    </source>
</evidence>
<name>A0A9E5JQW8_9GAMM</name>
<evidence type="ECO:0000256" key="10">
    <source>
        <dbReference type="ARBA" id="ARBA00023136"/>
    </source>
</evidence>
<evidence type="ECO:0000256" key="2">
    <source>
        <dbReference type="ARBA" id="ARBA00022448"/>
    </source>
</evidence>
<dbReference type="PROSITE" id="PS52016">
    <property type="entry name" value="TONB_DEPENDENT_REC_3"/>
    <property type="match status" value="1"/>
</dbReference>
<sequence length="754" mass="83234">MKGSYLRAPLMASAIGLSVFTPSLLAATIEEVIVTVQKREQSLQDVPVAVSAFEGEALAKMGVGDVRGLVDLTPGFSGKTEDSFIDAMAIRGIGTNDFGIGGDPSVAIFQDGVWAGRNGGVQMAFYDLARAEVVKGPQSTLFGRNAIAGGINILTNKPSDEFEADVSATVAEYGEIELVGTVNLPISERWAFRGSAYWTQADGWLDNVYDGKELGEKEVTSTRMALGYSGDSVDAVFRMTYEDRDQAPSVYWTPRNGLSETKVNSDLSTDGYDRGEIFSLQANIMWDISDAYSLESITAYKTYDFDYLEDYDGRGTKANNYGQEQEVDYISQEFRLNYDAGTAISWFVGASVYREDVDATFTNSYDEDALCAAILETDEGVIASGCATPEFEEYWGDPIDQADVLANKSEININELKNEGWSVYGDLTWRLTDMLTMTLGGRYTMDKKDMKVQVLDGGGALGNTFNWEFYTDGFVQDDDSWSEFTPRFALNLDLSEQVSLYFNAAKGYKTGGYSTFGIANDGTYEFGGQLEEGIPLAFDPEETKSYEVGAKTSLLDGSLRLNAAYYTYEYTDLQLIVFENGSQLVKNLGEAEAQGVEVDAHWTPGDHWEFRGALSWQDTEITEEIEEGDGSKGNMLPMAPEYTASLIATYNQPVSSGNIFYTLQYSYQDEMFGGTGNYELAKVDAWDQVDARIGYESNSDWSVTLWATNLFNEEYFERGWENADGDDTGGFGLVNTLVWPSKPRTIGVTVDMHF</sequence>
<evidence type="ECO:0000256" key="12">
    <source>
        <dbReference type="PROSITE-ProRule" id="PRU01360"/>
    </source>
</evidence>
<gene>
    <name evidence="18" type="ORF">G8770_05870</name>
</gene>
<comment type="similarity">
    <text evidence="12 14">Belongs to the TonB-dependent receptor family.</text>
</comment>
<dbReference type="GO" id="GO:0006826">
    <property type="term" value="P:iron ion transport"/>
    <property type="evidence" value="ECO:0007669"/>
    <property type="project" value="UniProtKB-KW"/>
</dbReference>
<protein>
    <submittedName>
        <fullName evidence="18">TonB-dependent receptor</fullName>
    </submittedName>
</protein>
<dbReference type="RefSeq" id="WP_167183163.1">
    <property type="nucleotide sequence ID" value="NZ_JAAONZ010000003.1"/>
</dbReference>
<evidence type="ECO:0000256" key="3">
    <source>
        <dbReference type="ARBA" id="ARBA00022452"/>
    </source>
</evidence>
<dbReference type="PANTHER" id="PTHR32552">
    <property type="entry name" value="FERRICHROME IRON RECEPTOR-RELATED"/>
    <property type="match status" value="1"/>
</dbReference>
<feature type="signal peptide" evidence="15">
    <location>
        <begin position="1"/>
        <end position="26"/>
    </location>
</feature>
<feature type="domain" description="TonB-dependent receptor plug" evidence="17">
    <location>
        <begin position="43"/>
        <end position="149"/>
    </location>
</feature>
<evidence type="ECO:0000256" key="11">
    <source>
        <dbReference type="ARBA" id="ARBA00023237"/>
    </source>
</evidence>
<evidence type="ECO:0000313" key="18">
    <source>
        <dbReference type="EMBL" id="NHO65067.1"/>
    </source>
</evidence>
<dbReference type="AlphaFoldDB" id="A0A9E5JQW8"/>
<keyword evidence="19" id="KW-1185">Reference proteome</keyword>
<dbReference type="EMBL" id="JAAONZ010000003">
    <property type="protein sequence ID" value="NHO65067.1"/>
    <property type="molecule type" value="Genomic_DNA"/>
</dbReference>
<reference evidence="18" key="1">
    <citation type="submission" date="2020-03" db="EMBL/GenBank/DDBJ databases">
        <authorList>
            <person name="Guo F."/>
        </authorList>
    </citation>
    <scope>NUCLEOTIDE SEQUENCE</scope>
    <source>
        <strain evidence="18">JCM 30134</strain>
    </source>
</reference>